<evidence type="ECO:0000256" key="7">
    <source>
        <dbReference type="ARBA" id="ARBA00047989"/>
    </source>
</evidence>
<accession>A0A521ALK8</accession>
<evidence type="ECO:0000256" key="1">
    <source>
        <dbReference type="ARBA" id="ARBA00000553"/>
    </source>
</evidence>
<proteinExistence type="inferred from homology"/>
<evidence type="ECO:0000256" key="6">
    <source>
        <dbReference type="ARBA" id="ARBA00022833"/>
    </source>
</evidence>
<protein>
    <recommendedName>
        <fullName evidence="10">Purine nucleoside phosphorylase</fullName>
    </recommendedName>
</protein>
<keyword evidence="5" id="KW-0378">Hydrolase</keyword>
<comment type="catalytic activity">
    <reaction evidence="9">
        <text>S-methyl-5'-thioadenosine + phosphate = 5-(methylsulfanyl)-alpha-D-ribose 1-phosphate + adenine</text>
        <dbReference type="Rhea" id="RHEA:11852"/>
        <dbReference type="ChEBI" id="CHEBI:16708"/>
        <dbReference type="ChEBI" id="CHEBI:17509"/>
        <dbReference type="ChEBI" id="CHEBI:43474"/>
        <dbReference type="ChEBI" id="CHEBI:58533"/>
        <dbReference type="EC" id="2.4.2.28"/>
    </reaction>
    <physiologicalReaction direction="left-to-right" evidence="9">
        <dbReference type="Rhea" id="RHEA:11853"/>
    </physiologicalReaction>
</comment>
<keyword evidence="6" id="KW-0862">Zinc</keyword>
<dbReference type="InterPro" id="IPR038371">
    <property type="entry name" value="Cu_polyphenol_OxRdtase_sf"/>
</dbReference>
<evidence type="ECO:0000256" key="2">
    <source>
        <dbReference type="ARBA" id="ARBA00007353"/>
    </source>
</evidence>
<dbReference type="PANTHER" id="PTHR30616">
    <property type="entry name" value="UNCHARACTERIZED PROTEIN YFIH"/>
    <property type="match status" value="1"/>
</dbReference>
<keyword evidence="12" id="KW-1185">Reference proteome</keyword>
<comment type="catalytic activity">
    <reaction evidence="8">
        <text>adenosine + phosphate = alpha-D-ribose 1-phosphate + adenine</text>
        <dbReference type="Rhea" id="RHEA:27642"/>
        <dbReference type="ChEBI" id="CHEBI:16335"/>
        <dbReference type="ChEBI" id="CHEBI:16708"/>
        <dbReference type="ChEBI" id="CHEBI:43474"/>
        <dbReference type="ChEBI" id="CHEBI:57720"/>
        <dbReference type="EC" id="2.4.2.1"/>
    </reaction>
    <physiologicalReaction direction="left-to-right" evidence="8">
        <dbReference type="Rhea" id="RHEA:27643"/>
    </physiologicalReaction>
</comment>
<evidence type="ECO:0000313" key="12">
    <source>
        <dbReference type="Proteomes" id="UP000317557"/>
    </source>
</evidence>
<gene>
    <name evidence="11" type="ORF">SAMN06265219_101223</name>
</gene>
<evidence type="ECO:0000256" key="9">
    <source>
        <dbReference type="ARBA" id="ARBA00049893"/>
    </source>
</evidence>
<comment type="catalytic activity">
    <reaction evidence="7">
        <text>adenosine + H2O + H(+) = inosine + NH4(+)</text>
        <dbReference type="Rhea" id="RHEA:24408"/>
        <dbReference type="ChEBI" id="CHEBI:15377"/>
        <dbReference type="ChEBI" id="CHEBI:15378"/>
        <dbReference type="ChEBI" id="CHEBI:16335"/>
        <dbReference type="ChEBI" id="CHEBI:17596"/>
        <dbReference type="ChEBI" id="CHEBI:28938"/>
        <dbReference type="EC" id="3.5.4.4"/>
    </reaction>
    <physiologicalReaction direction="left-to-right" evidence="7">
        <dbReference type="Rhea" id="RHEA:24409"/>
    </physiologicalReaction>
</comment>
<reference evidence="11 12" key="1">
    <citation type="submission" date="2017-05" db="EMBL/GenBank/DDBJ databases">
        <authorList>
            <person name="Varghese N."/>
            <person name="Submissions S."/>
        </authorList>
    </citation>
    <scope>NUCLEOTIDE SEQUENCE [LARGE SCALE GENOMIC DNA]</scope>
    <source>
        <strain evidence="11 12">DSM 21985</strain>
    </source>
</reference>
<dbReference type="CDD" id="cd16833">
    <property type="entry name" value="YfiH"/>
    <property type="match status" value="1"/>
</dbReference>
<dbReference type="PANTHER" id="PTHR30616:SF2">
    <property type="entry name" value="PURINE NUCLEOSIDE PHOSPHORYLASE LACC1"/>
    <property type="match status" value="1"/>
</dbReference>
<keyword evidence="4" id="KW-0479">Metal-binding</keyword>
<name>A0A521ALK8_9BACT</name>
<evidence type="ECO:0000256" key="5">
    <source>
        <dbReference type="ARBA" id="ARBA00022801"/>
    </source>
</evidence>
<dbReference type="InterPro" id="IPR011324">
    <property type="entry name" value="Cytotoxic_necrot_fac-like_cat"/>
</dbReference>
<dbReference type="SUPFAM" id="SSF64438">
    <property type="entry name" value="CNF1/YfiH-like putative cysteine hydrolases"/>
    <property type="match status" value="1"/>
</dbReference>
<sequence length="250" mass="27420">MSSQIKCIRPSNLNTDTISSWFSLRNQELVHPNKKIAGLNLGLNTSEDDDIVFANREELLDEIGVEVHEIAYAIQVHGTSIKVVDQGGTFPNTDGFVCNTPGLALTIQVADCAAVLLGDDKNEVIGAAHAGWRGAAGDIVPKTIQEMKQLGADPKAIKAFISPCISLKNFEVGEEVAVEFPDAFVDRTNYAKPHVDLKAFLKHQLIETGVPELQISIDEHCTIANEDFYSYRRQKGESGRMMGIIKLNKQ</sequence>
<dbReference type="NCBIfam" id="TIGR00726">
    <property type="entry name" value="peptidoglycan editing factor PgeF"/>
    <property type="match status" value="1"/>
</dbReference>
<dbReference type="GO" id="GO:0017061">
    <property type="term" value="F:S-methyl-5-thioadenosine phosphorylase activity"/>
    <property type="evidence" value="ECO:0007669"/>
    <property type="project" value="UniProtKB-EC"/>
</dbReference>
<keyword evidence="3" id="KW-0808">Transferase</keyword>
<dbReference type="EMBL" id="FXTP01000001">
    <property type="protein sequence ID" value="SMO35673.1"/>
    <property type="molecule type" value="Genomic_DNA"/>
</dbReference>
<comment type="similarity">
    <text evidence="2 10">Belongs to the purine nucleoside phosphorylase YfiH/LACC1 family.</text>
</comment>
<dbReference type="InterPro" id="IPR003730">
    <property type="entry name" value="Cu_polyphenol_OxRdtase"/>
</dbReference>
<dbReference type="Proteomes" id="UP000317557">
    <property type="component" value="Unassembled WGS sequence"/>
</dbReference>
<dbReference type="AlphaFoldDB" id="A0A521ALK8"/>
<evidence type="ECO:0000256" key="10">
    <source>
        <dbReference type="RuleBase" id="RU361274"/>
    </source>
</evidence>
<evidence type="ECO:0000256" key="8">
    <source>
        <dbReference type="ARBA" id="ARBA00048968"/>
    </source>
</evidence>
<dbReference type="GO" id="GO:0005507">
    <property type="term" value="F:copper ion binding"/>
    <property type="evidence" value="ECO:0007669"/>
    <property type="project" value="TreeGrafter"/>
</dbReference>
<dbReference type="GO" id="GO:0016787">
    <property type="term" value="F:hydrolase activity"/>
    <property type="evidence" value="ECO:0007669"/>
    <property type="project" value="UniProtKB-KW"/>
</dbReference>
<dbReference type="Pfam" id="PF02578">
    <property type="entry name" value="Cu-oxidase_4"/>
    <property type="match status" value="1"/>
</dbReference>
<evidence type="ECO:0000313" key="11">
    <source>
        <dbReference type="EMBL" id="SMO35673.1"/>
    </source>
</evidence>
<evidence type="ECO:0000256" key="4">
    <source>
        <dbReference type="ARBA" id="ARBA00022723"/>
    </source>
</evidence>
<comment type="catalytic activity">
    <reaction evidence="1">
        <text>inosine + phosphate = alpha-D-ribose 1-phosphate + hypoxanthine</text>
        <dbReference type="Rhea" id="RHEA:27646"/>
        <dbReference type="ChEBI" id="CHEBI:17368"/>
        <dbReference type="ChEBI" id="CHEBI:17596"/>
        <dbReference type="ChEBI" id="CHEBI:43474"/>
        <dbReference type="ChEBI" id="CHEBI:57720"/>
        <dbReference type="EC" id="2.4.2.1"/>
    </reaction>
    <physiologicalReaction direction="left-to-right" evidence="1">
        <dbReference type="Rhea" id="RHEA:27647"/>
    </physiologicalReaction>
</comment>
<organism evidence="11 12">
    <name type="scientific">Gracilimonas mengyeensis</name>
    <dbReference type="NCBI Taxonomy" id="1302730"/>
    <lineage>
        <taxon>Bacteria</taxon>
        <taxon>Pseudomonadati</taxon>
        <taxon>Balneolota</taxon>
        <taxon>Balneolia</taxon>
        <taxon>Balneolales</taxon>
        <taxon>Balneolaceae</taxon>
        <taxon>Gracilimonas</taxon>
    </lineage>
</organism>
<dbReference type="Gene3D" id="3.60.140.10">
    <property type="entry name" value="CNF1/YfiH-like putative cysteine hydrolases"/>
    <property type="match status" value="1"/>
</dbReference>
<evidence type="ECO:0000256" key="3">
    <source>
        <dbReference type="ARBA" id="ARBA00022679"/>
    </source>
</evidence>